<comment type="subcellular location">
    <subcellularLocation>
        <location evidence="1 8">Cytoplasm</location>
    </subcellularLocation>
</comment>
<dbReference type="InterPro" id="IPR014729">
    <property type="entry name" value="Rossmann-like_a/b/a_fold"/>
</dbReference>
<dbReference type="RefSeq" id="WP_049495829.1">
    <property type="nucleotide sequence ID" value="NZ_CAXSNQ010000003.1"/>
</dbReference>
<dbReference type="GO" id="GO:0005524">
    <property type="term" value="F:ATP binding"/>
    <property type="evidence" value="ECO:0007669"/>
    <property type="project" value="UniProtKB-UniRule"/>
</dbReference>
<feature type="domain" description="Lysidine-tRNA(Ile) synthetase C-terminal" evidence="9">
    <location>
        <begin position="347"/>
        <end position="406"/>
    </location>
</feature>
<evidence type="ECO:0000259" key="9">
    <source>
        <dbReference type="SMART" id="SM00977"/>
    </source>
</evidence>
<dbReference type="InterPro" id="IPR012795">
    <property type="entry name" value="tRNA_Ile_lys_synt_N"/>
</dbReference>
<dbReference type="PANTHER" id="PTHR43033">
    <property type="entry name" value="TRNA(ILE)-LYSIDINE SYNTHASE-RELATED"/>
    <property type="match status" value="1"/>
</dbReference>
<dbReference type="HAMAP" id="MF_01161">
    <property type="entry name" value="tRNA_Ile_lys_synt"/>
    <property type="match status" value="1"/>
</dbReference>
<keyword evidence="3 8" id="KW-0436">Ligase</keyword>
<dbReference type="GO" id="GO:0032267">
    <property type="term" value="F:tRNA(Ile)-lysidine synthase activity"/>
    <property type="evidence" value="ECO:0007669"/>
    <property type="project" value="UniProtKB-EC"/>
</dbReference>
<name>A0A359YHD7_STRPA</name>
<evidence type="ECO:0000313" key="11">
    <source>
        <dbReference type="Proteomes" id="UP000430295"/>
    </source>
</evidence>
<dbReference type="EC" id="6.3.4.19" evidence="8"/>
<evidence type="ECO:0000256" key="8">
    <source>
        <dbReference type="HAMAP-Rule" id="MF_01161"/>
    </source>
</evidence>
<dbReference type="SMART" id="SM00977">
    <property type="entry name" value="TilS_C"/>
    <property type="match status" value="1"/>
</dbReference>
<evidence type="ECO:0000256" key="3">
    <source>
        <dbReference type="ARBA" id="ARBA00022598"/>
    </source>
</evidence>
<dbReference type="GO" id="GO:0006400">
    <property type="term" value="P:tRNA modification"/>
    <property type="evidence" value="ECO:0007669"/>
    <property type="project" value="UniProtKB-UniRule"/>
</dbReference>
<accession>A0A359YHD7</accession>
<comment type="domain">
    <text evidence="8">The N-terminal region contains the highly conserved SGGXDS motif, predicted to be a P-loop motif involved in ATP binding.</text>
</comment>
<dbReference type="Gene3D" id="3.40.50.620">
    <property type="entry name" value="HUPs"/>
    <property type="match status" value="1"/>
</dbReference>
<dbReference type="InterPro" id="IPR012796">
    <property type="entry name" value="Lysidine-tRNA-synth_C"/>
</dbReference>
<comment type="catalytic activity">
    <reaction evidence="7 8">
        <text>cytidine(34) in tRNA(Ile2) + L-lysine + ATP = lysidine(34) in tRNA(Ile2) + AMP + diphosphate + H(+)</text>
        <dbReference type="Rhea" id="RHEA:43744"/>
        <dbReference type="Rhea" id="RHEA-COMP:10625"/>
        <dbReference type="Rhea" id="RHEA-COMP:10670"/>
        <dbReference type="ChEBI" id="CHEBI:15378"/>
        <dbReference type="ChEBI" id="CHEBI:30616"/>
        <dbReference type="ChEBI" id="CHEBI:32551"/>
        <dbReference type="ChEBI" id="CHEBI:33019"/>
        <dbReference type="ChEBI" id="CHEBI:82748"/>
        <dbReference type="ChEBI" id="CHEBI:83665"/>
        <dbReference type="ChEBI" id="CHEBI:456215"/>
        <dbReference type="EC" id="6.3.4.19"/>
    </reaction>
</comment>
<organism evidence="10 11">
    <name type="scientific">Streptococcus parasanguinis</name>
    <dbReference type="NCBI Taxonomy" id="1318"/>
    <lineage>
        <taxon>Bacteria</taxon>
        <taxon>Bacillati</taxon>
        <taxon>Bacillota</taxon>
        <taxon>Bacilli</taxon>
        <taxon>Lactobacillales</taxon>
        <taxon>Streptococcaceae</taxon>
        <taxon>Streptococcus</taxon>
    </lineage>
</organism>
<dbReference type="AlphaFoldDB" id="A0A359YHD7"/>
<feature type="binding site" evidence="8">
    <location>
        <begin position="26"/>
        <end position="31"/>
    </location>
    <ligand>
        <name>ATP</name>
        <dbReference type="ChEBI" id="CHEBI:30616"/>
    </ligand>
</feature>
<evidence type="ECO:0000256" key="5">
    <source>
        <dbReference type="ARBA" id="ARBA00022741"/>
    </source>
</evidence>
<dbReference type="EMBL" id="WMYS01000003">
    <property type="protein sequence ID" value="MTR41295.1"/>
    <property type="molecule type" value="Genomic_DNA"/>
</dbReference>
<dbReference type="Pfam" id="PF01171">
    <property type="entry name" value="ATP_bind_3"/>
    <property type="match status" value="1"/>
</dbReference>
<evidence type="ECO:0000313" key="10">
    <source>
        <dbReference type="EMBL" id="MTR41295.1"/>
    </source>
</evidence>
<sequence length="424" mass="50146">MEKRFLEFCEKQDLFTPHRRVLVALSGGLDSMNLYELLYKNKERLKIHLVLAHVNHGQRPESDLEESELRTLADRRETRIYVAHYSGDFTEAKARTFRYDFFKQIMEKEDCTALVTGHHANDQAETTFMRLIRGTKLRHLNGIPVRQPFGKGELIRPLLTFTKDELMEIPHFEDSSNDSQDYFRNRVRHQYLPEFEKENPQMQVSLRYLAEEVTHWHQALKELTSELTIQDLAFFRTYSHSVQSFLLEEYLAQFPDLQLGRVQFQELLNLLRKKRNCVHYLKSNYELHQEYDFFEIQKISQKSDDQPLPFLLEFGNIFEIANYKLSFGQPLVGENVEILSVSRETPILIRRRKEGDQLLVNGHHQKLRRWFINHKIPISLRQKALIIEQNHNILSVVGLVTSDLSKLSKSGIMKDSLYIQKIDR</sequence>
<dbReference type="SUPFAM" id="SSF52402">
    <property type="entry name" value="Adenine nucleotide alpha hydrolases-like"/>
    <property type="match status" value="1"/>
</dbReference>
<dbReference type="CDD" id="cd01992">
    <property type="entry name" value="TilS_N"/>
    <property type="match status" value="1"/>
</dbReference>
<dbReference type="NCBIfam" id="TIGR02433">
    <property type="entry name" value="lysidine_TilS_C"/>
    <property type="match status" value="1"/>
</dbReference>
<dbReference type="Pfam" id="PF11734">
    <property type="entry name" value="TilS_C"/>
    <property type="match status" value="1"/>
</dbReference>
<keyword evidence="5 8" id="KW-0547">Nucleotide-binding</keyword>
<evidence type="ECO:0000256" key="2">
    <source>
        <dbReference type="ARBA" id="ARBA00022490"/>
    </source>
</evidence>
<dbReference type="GO" id="GO:0005737">
    <property type="term" value="C:cytoplasm"/>
    <property type="evidence" value="ECO:0007669"/>
    <property type="project" value="UniProtKB-SubCell"/>
</dbReference>
<comment type="caution">
    <text evidence="10">The sequence shown here is derived from an EMBL/GenBank/DDBJ whole genome shotgun (WGS) entry which is preliminary data.</text>
</comment>
<comment type="similarity">
    <text evidence="8">Belongs to the tRNA(Ile)-lysidine synthase family.</text>
</comment>
<dbReference type="NCBIfam" id="TIGR02432">
    <property type="entry name" value="lysidine_TilS_N"/>
    <property type="match status" value="1"/>
</dbReference>
<keyword evidence="6 8" id="KW-0067">ATP-binding</keyword>
<proteinExistence type="inferred from homology"/>
<dbReference type="InterPro" id="IPR011063">
    <property type="entry name" value="TilS/TtcA_N"/>
</dbReference>
<dbReference type="Proteomes" id="UP000430295">
    <property type="component" value="Unassembled WGS sequence"/>
</dbReference>
<keyword evidence="4 8" id="KW-0819">tRNA processing</keyword>
<protein>
    <recommendedName>
        <fullName evidence="8">tRNA(Ile)-lysidine synthase</fullName>
        <ecNumber evidence="8">6.3.4.19</ecNumber>
    </recommendedName>
    <alternativeName>
        <fullName evidence="8">tRNA(Ile)-2-lysyl-cytidine synthase</fullName>
    </alternativeName>
    <alternativeName>
        <fullName evidence="8">tRNA(Ile)-lysidine synthetase</fullName>
    </alternativeName>
</protein>
<gene>
    <name evidence="8 10" type="primary">tilS</name>
    <name evidence="10" type="ORF">GMC75_06315</name>
</gene>
<dbReference type="InterPro" id="IPR012094">
    <property type="entry name" value="tRNA_Ile_lys_synt"/>
</dbReference>
<evidence type="ECO:0000256" key="1">
    <source>
        <dbReference type="ARBA" id="ARBA00004496"/>
    </source>
</evidence>
<keyword evidence="2 8" id="KW-0963">Cytoplasm</keyword>
<reference evidence="10 11" key="1">
    <citation type="journal article" date="2019" name="Nat. Med.">
        <title>A library of human gut bacterial isolates paired with longitudinal multiomics data enables mechanistic microbiome research.</title>
        <authorList>
            <person name="Poyet M."/>
            <person name="Groussin M."/>
            <person name="Gibbons S.M."/>
            <person name="Avila-Pacheco J."/>
            <person name="Jiang X."/>
            <person name="Kearney S.M."/>
            <person name="Perrotta A.R."/>
            <person name="Berdy B."/>
            <person name="Zhao S."/>
            <person name="Lieberman T.D."/>
            <person name="Swanson P.K."/>
            <person name="Smith M."/>
            <person name="Roesemann S."/>
            <person name="Alexander J.E."/>
            <person name="Rich S.A."/>
            <person name="Livny J."/>
            <person name="Vlamakis H."/>
            <person name="Clish C."/>
            <person name="Bullock K."/>
            <person name="Deik A."/>
            <person name="Scott J."/>
            <person name="Pierce K.A."/>
            <person name="Xavier R.J."/>
            <person name="Alm E.J."/>
        </authorList>
    </citation>
    <scope>NUCLEOTIDE SEQUENCE [LARGE SCALE GENOMIC DNA]</scope>
    <source>
        <strain evidence="10 11">BIOML-A18</strain>
    </source>
</reference>
<evidence type="ECO:0000256" key="4">
    <source>
        <dbReference type="ARBA" id="ARBA00022694"/>
    </source>
</evidence>
<dbReference type="SUPFAM" id="SSF56037">
    <property type="entry name" value="PheT/TilS domain"/>
    <property type="match status" value="1"/>
</dbReference>
<evidence type="ECO:0000256" key="7">
    <source>
        <dbReference type="ARBA" id="ARBA00048539"/>
    </source>
</evidence>
<dbReference type="PANTHER" id="PTHR43033:SF1">
    <property type="entry name" value="TRNA(ILE)-LYSIDINE SYNTHASE-RELATED"/>
    <property type="match status" value="1"/>
</dbReference>
<evidence type="ECO:0000256" key="6">
    <source>
        <dbReference type="ARBA" id="ARBA00022840"/>
    </source>
</evidence>
<comment type="function">
    <text evidence="8">Ligates lysine onto the cytidine present at position 34 of the AUA codon-specific tRNA(Ile) that contains the anticodon CAU, in an ATP-dependent manner. Cytidine is converted to lysidine, thus changing the amino acid specificity of the tRNA from methionine to isoleucine.</text>
</comment>